<dbReference type="Ensembl" id="ENSCJAT00000122792.1">
    <property type="protein sequence ID" value="ENSCJAP00000093636.1"/>
    <property type="gene ID" value="ENSCJAG00000072314.1"/>
</dbReference>
<dbReference type="Proteomes" id="UP000008225">
    <property type="component" value="Chromosome 13"/>
</dbReference>
<evidence type="ECO:0000313" key="2">
    <source>
        <dbReference type="Ensembl" id="ENSCJAP00000093636.1"/>
    </source>
</evidence>
<dbReference type="PRINTS" id="PR02045">
    <property type="entry name" value="F138DOMAIN"/>
</dbReference>
<evidence type="ECO:0000256" key="1">
    <source>
        <dbReference type="SAM" id="Phobius"/>
    </source>
</evidence>
<keyword evidence="3" id="KW-1185">Reference proteome</keyword>
<proteinExistence type="predicted"/>
<protein>
    <submittedName>
        <fullName evidence="2">Uncharacterized protein</fullName>
    </submittedName>
</protein>
<keyword evidence="1" id="KW-0812">Transmembrane</keyword>
<dbReference type="PANTHER" id="PTHR12138">
    <property type="entry name" value="PRIMATE-EXPANDED PROTEIN FAMILY"/>
    <property type="match status" value="1"/>
</dbReference>
<evidence type="ECO:0000313" key="3">
    <source>
        <dbReference type="Proteomes" id="UP000008225"/>
    </source>
</evidence>
<name>A0A8I3X1B9_CALJA</name>
<keyword evidence="1" id="KW-0472">Membrane</keyword>
<sequence>MGTRQRPHRKLQGAVAIHEQWVWSAWMLPDHYSFILFNIIIILGQSLALFPKLECNGSILAHCNLCLPGSSNSSASASRVAGTIGICHYSQLIFVFLVEMVFQHVGQAGLKLLTSSDLPTLAS</sequence>
<reference evidence="2" key="2">
    <citation type="submission" date="2025-08" db="UniProtKB">
        <authorList>
            <consortium name="Ensembl"/>
        </authorList>
    </citation>
    <scope>IDENTIFICATION</scope>
</reference>
<dbReference type="PANTHER" id="PTHR12138:SF162">
    <property type="entry name" value="CHROMOSOME UNDETERMINED SCAFFOLD_275, WHOLE GENOME SHOTGUN SEQUENCE"/>
    <property type="match status" value="1"/>
</dbReference>
<reference evidence="2" key="3">
    <citation type="submission" date="2025-09" db="UniProtKB">
        <authorList>
            <consortium name="Ensembl"/>
        </authorList>
    </citation>
    <scope>IDENTIFICATION</scope>
</reference>
<dbReference type="OMA" id="TIGICHY"/>
<reference evidence="2 3" key="1">
    <citation type="submission" date="2009-03" db="EMBL/GenBank/DDBJ databases">
        <authorList>
            <person name="Warren W."/>
            <person name="Ye L."/>
            <person name="Minx P."/>
            <person name="Worley K."/>
            <person name="Gibbs R."/>
            <person name="Wilson R.K."/>
        </authorList>
    </citation>
    <scope>NUCLEOTIDE SEQUENCE [LARGE SCALE GENOMIC DNA]</scope>
</reference>
<keyword evidence="1" id="KW-1133">Transmembrane helix</keyword>
<dbReference type="GeneTree" id="ENSGT01150000286943"/>
<dbReference type="AlphaFoldDB" id="A0A8I3X1B9"/>
<feature type="transmembrane region" description="Helical" evidence="1">
    <location>
        <begin position="31"/>
        <end position="50"/>
    </location>
</feature>
<accession>A0A8I3X1B9</accession>
<organism evidence="2 3">
    <name type="scientific">Callithrix jacchus</name>
    <name type="common">White-tufted-ear marmoset</name>
    <name type="synonym">Simia Jacchus</name>
    <dbReference type="NCBI Taxonomy" id="9483"/>
    <lineage>
        <taxon>Eukaryota</taxon>
        <taxon>Metazoa</taxon>
        <taxon>Chordata</taxon>
        <taxon>Craniata</taxon>
        <taxon>Vertebrata</taxon>
        <taxon>Euteleostomi</taxon>
        <taxon>Mammalia</taxon>
        <taxon>Eutheria</taxon>
        <taxon>Euarchontoglires</taxon>
        <taxon>Primates</taxon>
        <taxon>Haplorrhini</taxon>
        <taxon>Platyrrhini</taxon>
        <taxon>Cebidae</taxon>
        <taxon>Callitrichinae</taxon>
        <taxon>Callithrix</taxon>
        <taxon>Callithrix</taxon>
    </lineage>
</organism>